<feature type="signal peptide" evidence="4">
    <location>
        <begin position="1"/>
        <end position="19"/>
    </location>
</feature>
<dbReference type="Gene3D" id="2.70.98.10">
    <property type="match status" value="1"/>
</dbReference>
<dbReference type="RefSeq" id="WP_046146036.1">
    <property type="nucleotide sequence ID" value="NZ_KQ033912.1"/>
</dbReference>
<dbReference type="HOGENOM" id="CLU_002413_1_0_10"/>
<dbReference type="Gene3D" id="3.20.20.80">
    <property type="entry name" value="Glycosidases"/>
    <property type="match status" value="1"/>
</dbReference>
<dbReference type="Pfam" id="PF21466">
    <property type="entry name" value="GH101_dom-5"/>
    <property type="match status" value="1"/>
</dbReference>
<evidence type="ECO:0000259" key="5">
    <source>
        <dbReference type="Pfam" id="PF12905"/>
    </source>
</evidence>
<dbReference type="EMBL" id="AQHV01000011">
    <property type="protein sequence ID" value="KKB56101.1"/>
    <property type="molecule type" value="Genomic_DNA"/>
</dbReference>
<dbReference type="Pfam" id="PF12905">
    <property type="entry name" value="Glyco_hydro_101"/>
    <property type="match status" value="1"/>
</dbReference>
<evidence type="ECO:0000313" key="10">
    <source>
        <dbReference type="EMBL" id="KKB56101.1"/>
    </source>
</evidence>
<dbReference type="InterPro" id="IPR049314">
    <property type="entry name" value="GH101_dom-5"/>
</dbReference>
<dbReference type="InterPro" id="IPR025706">
    <property type="entry name" value="Endoa_GalNAc"/>
</dbReference>
<accession>A0A0F5JE39</accession>
<dbReference type="PATRIC" id="fig|927665.4.peg.2126"/>
<dbReference type="Pfam" id="PF17974">
    <property type="entry name" value="GalBD_like"/>
    <property type="match status" value="1"/>
</dbReference>
<comment type="cofactor">
    <cofactor evidence="1">
        <name>Ca(2+)</name>
        <dbReference type="ChEBI" id="CHEBI:29108"/>
    </cofactor>
</comment>
<keyword evidence="3" id="KW-0106">Calcium</keyword>
<evidence type="ECO:0008006" key="12">
    <source>
        <dbReference type="Google" id="ProtNLM"/>
    </source>
</evidence>
<feature type="domain" description="Endo-alpha-N-acetylgalactosaminidase" evidence="5">
    <location>
        <begin position="415"/>
        <end position="676"/>
    </location>
</feature>
<dbReference type="Gene3D" id="2.60.40.1180">
    <property type="entry name" value="Golgi alpha-mannosidase II"/>
    <property type="match status" value="1"/>
</dbReference>
<dbReference type="Gene3D" id="2.60.120.260">
    <property type="entry name" value="Galactose-binding domain-like"/>
    <property type="match status" value="2"/>
</dbReference>
<evidence type="ECO:0000256" key="4">
    <source>
        <dbReference type="SAM" id="SignalP"/>
    </source>
</evidence>
<evidence type="ECO:0000313" key="11">
    <source>
        <dbReference type="Proteomes" id="UP000033047"/>
    </source>
</evidence>
<dbReference type="Pfam" id="PF18080">
    <property type="entry name" value="Gal_mutarotas_3"/>
    <property type="match status" value="1"/>
</dbReference>
<feature type="domain" description="Endo-alpha-N-acetylgalactosaminidase" evidence="7">
    <location>
        <begin position="965"/>
        <end position="1086"/>
    </location>
</feature>
<dbReference type="CDD" id="cd14244">
    <property type="entry name" value="GH_101_like"/>
    <property type="match status" value="1"/>
</dbReference>
<sequence>MNKIITIAAVCLISAVSLASSSSGSEERASSHVYRLNAKTDSLVLIKDFSAVNSTVEFDLIPQNSYAQVGMLFRYVNENDWVYVGCDKATDNLGFARWYIGTPKGKKEIAHDISKLYAHHRRHIKVNCIGRTLTVYVDGEQIVHQYIPELSLSAGQIGFRVHDKGNVQISNVVCRTVEEVANVPAKKKSYYTLSSSCMDVLLNKDFPSVRSYIWKKDHSQLGGQPFDVKTITINGDTYRPSVTGKTEANRVLYTLKIKEIAVDLQVCCEVKDNVLQLSVTDIKEKGDFKVRTLAFPDHNLVSISNASPDGCLSIANNVRSDTFYPLKDKAADSTSQYGSILLLNTDKLAATLESNSIYNNRQFLYRSVQIADSIVTGIWGNEWIYRGYDGKILPLPYIKVILANDRNLDNRVDWQDGAIALQEIYPKPFGVDMLHNSYATITMNFASCAQYPFLRQLDNIKKFYLATDGFGQMLELKGYQSEGHDSAHPDYAGNYNERAGGKKDLAFLAKEARKYNAHIGVHINHSESYPEAKAFNDRIVTDMPAWSWLDQSYFINKEADVLAGTFEQRLNQLKEDIPDLSFIYIDTYREHRWLAHETARLFTRNGWATWTEDPDVFDKEATWIHYNPSSKSLIHRFIHHQYRDGYAAHPALLGGYSRGAEIGFMGWQKGRDFNGVIRNFFIKQLPYRYLMHYPILQLDTTRAVLESNLVAVGDKKIGTVIKRGEQTLMSGDCVFIPWNPITEEKIYHYNVRGGKTIWQLPFSWKEQSSVYLYELGGKGRRFIESLTVRGGLVEIEAQPGKGYVLYKQEMKPLPEMLWSEGGLVKDTGFDSRSFENWKVQGDSALLEVKETDYGQAYLEIKGKEPAGVSQIINGLTPGKEYIASVWVNVIGEKKAILMVQSGKELNEQVSISESKVKNYTDNTDRFRTTWQRLKVPFRLPANRNDIILSLKGGMAANDTVAVWFDDVRLVECLHAEKAGFDYFEDFEHVDEGWGPFIPCQPGAFTTHLSQRHDVYTDNTIHGEWSLITWREKNGEVYRTSPAMICFAPKQNYEIEFNYKVDNRDVYKVVGKSLLTGEQIFSYDLNRTGKCNVCFTTPDCTDFYIVIVKQGNGMLVIDDFGIKGKLVQNSVK</sequence>
<feature type="domain" description="Glycosyl hydrolase 101 beta-sandwich" evidence="6">
    <location>
        <begin position="684"/>
        <end position="781"/>
    </location>
</feature>
<organism evidence="10 11">
    <name type="scientific">Parabacteroides goldsteinii DSM 19448 = WAL 12034</name>
    <dbReference type="NCBI Taxonomy" id="927665"/>
    <lineage>
        <taxon>Bacteria</taxon>
        <taxon>Pseudomonadati</taxon>
        <taxon>Bacteroidota</taxon>
        <taxon>Bacteroidia</taxon>
        <taxon>Bacteroidales</taxon>
        <taxon>Tannerellaceae</taxon>
        <taxon>Parabacteroides</taxon>
    </lineage>
</organism>
<evidence type="ECO:0000256" key="1">
    <source>
        <dbReference type="ARBA" id="ARBA00001913"/>
    </source>
</evidence>
<evidence type="ECO:0000259" key="9">
    <source>
        <dbReference type="Pfam" id="PF21466"/>
    </source>
</evidence>
<proteinExistence type="predicted"/>
<dbReference type="SMR" id="A0A0F5JE39"/>
<reference evidence="10 11" key="1">
    <citation type="submission" date="2013-04" db="EMBL/GenBank/DDBJ databases">
        <title>The Genome Sequence of Parabacteroides goldsteinii DSM 19448.</title>
        <authorList>
            <consortium name="The Broad Institute Genomics Platform"/>
            <person name="Earl A."/>
            <person name="Ward D."/>
            <person name="Feldgarden M."/>
            <person name="Gevers D."/>
            <person name="Martens E."/>
            <person name="Sakamoto M."/>
            <person name="Benno Y."/>
            <person name="Song Y."/>
            <person name="Liu C."/>
            <person name="Lee J."/>
            <person name="Bolanos M."/>
            <person name="Vaisanen M.L."/>
            <person name="Finegold S.M."/>
            <person name="Walker B."/>
            <person name="Young S."/>
            <person name="Zeng Q."/>
            <person name="Gargeya S."/>
            <person name="Fitzgerald M."/>
            <person name="Haas B."/>
            <person name="Abouelleil A."/>
            <person name="Allen A.W."/>
            <person name="Alvarado L."/>
            <person name="Arachchi H.M."/>
            <person name="Berlin A.M."/>
            <person name="Chapman S.B."/>
            <person name="Gainer-Dewar J."/>
            <person name="Goldberg J."/>
            <person name="Griggs A."/>
            <person name="Gujja S."/>
            <person name="Hansen M."/>
            <person name="Howarth C."/>
            <person name="Imamovic A."/>
            <person name="Ireland A."/>
            <person name="Larimer J."/>
            <person name="McCowan C."/>
            <person name="Murphy C."/>
            <person name="Pearson M."/>
            <person name="Poon T.W."/>
            <person name="Priest M."/>
            <person name="Roberts A."/>
            <person name="Saif S."/>
            <person name="Shea T."/>
            <person name="Sisk P."/>
            <person name="Sykes S."/>
            <person name="Wortman J."/>
            <person name="Nusbaum C."/>
            <person name="Birren B."/>
        </authorList>
    </citation>
    <scope>NUCLEOTIDE SEQUENCE [LARGE SCALE GENOMIC DNA]</scope>
    <source>
        <strain evidence="10 11">DSM 19448</strain>
    </source>
</reference>
<dbReference type="GO" id="GO:0033926">
    <property type="term" value="F:endo-alpha-N-acetylgalactosaminidase activity"/>
    <property type="evidence" value="ECO:0007669"/>
    <property type="project" value="InterPro"/>
</dbReference>
<evidence type="ECO:0000259" key="7">
    <source>
        <dbReference type="Pfam" id="PF17974"/>
    </source>
</evidence>
<dbReference type="STRING" id="927665.HMPREF1535_02074"/>
<dbReference type="InterPro" id="IPR013780">
    <property type="entry name" value="Glyco_hydro_b"/>
</dbReference>
<feature type="domain" description="Galactose mutarotase-like fold" evidence="8">
    <location>
        <begin position="193"/>
        <end position="414"/>
    </location>
</feature>
<dbReference type="GO" id="GO:0030246">
    <property type="term" value="F:carbohydrate binding"/>
    <property type="evidence" value="ECO:0007669"/>
    <property type="project" value="InterPro"/>
</dbReference>
<evidence type="ECO:0000259" key="6">
    <source>
        <dbReference type="Pfam" id="PF17451"/>
    </source>
</evidence>
<gene>
    <name evidence="10" type="ORF">HMPREF1535_02074</name>
</gene>
<name>A0A0F5JE39_9BACT</name>
<feature type="chain" id="PRO_5002490151" description="CBM-cenC domain-containing protein" evidence="4">
    <location>
        <begin position="20"/>
        <end position="1131"/>
    </location>
</feature>
<dbReference type="AlphaFoldDB" id="A0A0F5JE39"/>
<evidence type="ECO:0000259" key="8">
    <source>
        <dbReference type="Pfam" id="PF18080"/>
    </source>
</evidence>
<comment type="subunit">
    <text evidence="2">Monomer.</text>
</comment>
<dbReference type="InterPro" id="IPR035364">
    <property type="entry name" value="Beta_sandwich_GH101"/>
</dbReference>
<dbReference type="SUPFAM" id="SSF49785">
    <property type="entry name" value="Galactose-binding domain-like"/>
    <property type="match status" value="1"/>
</dbReference>
<keyword evidence="4" id="KW-0732">Signal</keyword>
<dbReference type="InterPro" id="IPR040633">
    <property type="entry name" value="Gal_mutarotas_3"/>
</dbReference>
<evidence type="ECO:0000256" key="3">
    <source>
        <dbReference type="ARBA" id="ARBA00022837"/>
    </source>
</evidence>
<feature type="domain" description="Endo-alpha-N-acetylgalactosaminidase" evidence="9">
    <location>
        <begin position="824"/>
        <end position="951"/>
    </location>
</feature>
<evidence type="ECO:0000256" key="2">
    <source>
        <dbReference type="ARBA" id="ARBA00011245"/>
    </source>
</evidence>
<dbReference type="InterPro" id="IPR040502">
    <property type="entry name" value="GH101_dom-6"/>
</dbReference>
<dbReference type="Pfam" id="PF17451">
    <property type="entry name" value="Glyco_hyd_101C"/>
    <property type="match status" value="1"/>
</dbReference>
<dbReference type="Gene3D" id="2.60.120.560">
    <property type="entry name" value="Exo-inulinase, domain 1"/>
    <property type="match status" value="1"/>
</dbReference>
<protein>
    <recommendedName>
        <fullName evidence="12">CBM-cenC domain-containing protein</fullName>
    </recommendedName>
</protein>
<comment type="caution">
    <text evidence="10">The sequence shown here is derived from an EMBL/GenBank/DDBJ whole genome shotgun (WGS) entry which is preliminary data.</text>
</comment>
<dbReference type="InterPro" id="IPR008979">
    <property type="entry name" value="Galactose-bd-like_sf"/>
</dbReference>
<dbReference type="InterPro" id="IPR014718">
    <property type="entry name" value="GH-type_carb-bd"/>
</dbReference>
<dbReference type="Proteomes" id="UP000033047">
    <property type="component" value="Unassembled WGS sequence"/>
</dbReference>